<dbReference type="AlphaFoldDB" id="A0A0F8ZNY9"/>
<evidence type="ECO:0000313" key="1">
    <source>
        <dbReference type="EMBL" id="KKK95563.1"/>
    </source>
</evidence>
<dbReference type="EMBL" id="LAZR01046857">
    <property type="protein sequence ID" value="KKK95563.1"/>
    <property type="molecule type" value="Genomic_DNA"/>
</dbReference>
<comment type="caution">
    <text evidence="1">The sequence shown here is derived from an EMBL/GenBank/DDBJ whole genome shotgun (WGS) entry which is preliminary data.</text>
</comment>
<name>A0A0F8ZNY9_9ZZZZ</name>
<reference evidence="1" key="1">
    <citation type="journal article" date="2015" name="Nature">
        <title>Complex archaea that bridge the gap between prokaryotes and eukaryotes.</title>
        <authorList>
            <person name="Spang A."/>
            <person name="Saw J.H."/>
            <person name="Jorgensen S.L."/>
            <person name="Zaremba-Niedzwiedzka K."/>
            <person name="Martijn J."/>
            <person name="Lind A.E."/>
            <person name="van Eijk R."/>
            <person name="Schleper C."/>
            <person name="Guy L."/>
            <person name="Ettema T.J."/>
        </authorList>
    </citation>
    <scope>NUCLEOTIDE SEQUENCE</scope>
</reference>
<proteinExistence type="predicted"/>
<protein>
    <submittedName>
        <fullName evidence="1">Uncharacterized protein</fullName>
    </submittedName>
</protein>
<organism evidence="1">
    <name type="scientific">marine sediment metagenome</name>
    <dbReference type="NCBI Taxonomy" id="412755"/>
    <lineage>
        <taxon>unclassified sequences</taxon>
        <taxon>metagenomes</taxon>
        <taxon>ecological metagenomes</taxon>
    </lineage>
</organism>
<sequence>MNQRKQLAILFAAILVIAGIVGGLLADITVSADGAVTINGHQVLGGIAYVDELRATGSSGLALYDAAGDDGLRVLEGGNVTASGSISATSLHINPPTTSKAQLRFEASAAVDPSAPNSGDLWFNGTNLNFYNGSLTNDLLLSTRVETLVYTSGTPGAGEFTHALTQDPSIGNAVIEDITVVKTRISGGLARVQLFVEISYLQEDDTFNVTLAPGTLTSSFLPRVRAFRPTLNVVAYVLVTWVSADIVSVNRDNNIDGDSPAYFIIDGIGTW</sequence>
<gene>
    <name evidence="1" type="ORF">LCGC14_2671530</name>
</gene>
<accession>A0A0F8ZNY9</accession>